<dbReference type="Pfam" id="PF07748">
    <property type="entry name" value="Glyco_hydro_38C"/>
    <property type="match status" value="1"/>
</dbReference>
<comment type="caution">
    <text evidence="4">The sequence shown here is derived from an EMBL/GenBank/DDBJ whole genome shotgun (WGS) entry which is preliminary data.</text>
</comment>
<sequence length="428" mass="46709">MLAKVAADRTNQQPGVELSNPLLSEKTQAFVPEKRAGVFTTPAGDKVNAQRLGAGYLLPDVTVPAFGTTALTFTPSQTPAPVPQPCEANAIETPHYKIAWNAAGQLTSVYDKDNQREAIRPGGLGNVLTIYEDRPTAFSNWNIDADYPDKSRVLAAESITTYQEAAGYRVVFKYRFDQSTITQTLIAANAARRLDFKTTADWHQHELLLRTNFDLNVLTDQATYDIQFGNIQRSVARNTSWEQAKFEVVGHQWAEMAQRNFGVALLNDCKYGYAATARGLSLSLIKCGVYPDTDADQGLHEFTYSLLPHRGDFIEGQVAEEAAALNDPVVVRQNTASGLKPLFTFSGAEAVQVDAIKLSEDGDAVIVRVHNNTPGDTQLAVTPTFDYASAARVALDESVKQPLSAEADGSFALALKPYEIVTVAFKQV</sequence>
<dbReference type="GO" id="GO:0016787">
    <property type="term" value="F:hydrolase activity"/>
    <property type="evidence" value="ECO:0007669"/>
    <property type="project" value="UniProtKB-KW"/>
</dbReference>
<dbReference type="PANTHER" id="PTHR46017">
    <property type="entry name" value="ALPHA-MANNOSIDASE 2C1"/>
    <property type="match status" value="1"/>
</dbReference>
<protein>
    <submittedName>
        <fullName evidence="4">Glycoside hydrolase family 38 C-terminal domain-containing protein</fullName>
    </submittedName>
</protein>
<gene>
    <name evidence="4" type="ORF">ACFQ3L_03610</name>
</gene>
<accession>A0ABW4BB26</accession>
<proteinExistence type="predicted"/>
<feature type="domain" description="Glycosyl hydrolases family 38 C-terminal" evidence="3">
    <location>
        <begin position="351"/>
        <end position="423"/>
    </location>
</feature>
<dbReference type="Gene3D" id="2.70.98.30">
    <property type="entry name" value="Golgi alpha-mannosidase II, domain 4"/>
    <property type="match status" value="1"/>
</dbReference>
<evidence type="ECO:0000259" key="2">
    <source>
        <dbReference type="Pfam" id="PF07748"/>
    </source>
</evidence>
<dbReference type="SUPFAM" id="SSF74650">
    <property type="entry name" value="Galactose mutarotase-like"/>
    <property type="match status" value="1"/>
</dbReference>
<evidence type="ECO:0000313" key="5">
    <source>
        <dbReference type="Proteomes" id="UP001597249"/>
    </source>
</evidence>
<dbReference type="PANTHER" id="PTHR46017:SF1">
    <property type="entry name" value="ALPHA-MANNOSIDASE 2C1"/>
    <property type="match status" value="1"/>
</dbReference>
<dbReference type="Proteomes" id="UP001597249">
    <property type="component" value="Unassembled WGS sequence"/>
</dbReference>
<evidence type="ECO:0000259" key="3">
    <source>
        <dbReference type="Pfam" id="PF17677"/>
    </source>
</evidence>
<keyword evidence="4" id="KW-0378">Hydrolase</keyword>
<keyword evidence="5" id="KW-1185">Reference proteome</keyword>
<dbReference type="EMBL" id="JBHTMO010000006">
    <property type="protein sequence ID" value="MFD1392677.1"/>
    <property type="molecule type" value="Genomic_DNA"/>
</dbReference>
<dbReference type="InterPro" id="IPR011682">
    <property type="entry name" value="Glyco_hydro_38_C"/>
</dbReference>
<name>A0ABW4BB26_9LACO</name>
<dbReference type="Gene3D" id="2.60.40.2220">
    <property type="match status" value="1"/>
</dbReference>
<evidence type="ECO:0000313" key="4">
    <source>
        <dbReference type="EMBL" id="MFD1392677.1"/>
    </source>
</evidence>
<feature type="region of interest" description="Disordered" evidence="1">
    <location>
        <begin position="1"/>
        <end position="21"/>
    </location>
</feature>
<evidence type="ECO:0000256" key="1">
    <source>
        <dbReference type="SAM" id="MobiDB-lite"/>
    </source>
</evidence>
<dbReference type="InterPro" id="IPR041147">
    <property type="entry name" value="GH38_C"/>
</dbReference>
<dbReference type="InterPro" id="IPR011013">
    <property type="entry name" value="Gal_mutarotase_sf_dom"/>
</dbReference>
<reference evidence="5" key="1">
    <citation type="journal article" date="2019" name="Int. J. Syst. Evol. Microbiol.">
        <title>The Global Catalogue of Microorganisms (GCM) 10K type strain sequencing project: providing services to taxonomists for standard genome sequencing and annotation.</title>
        <authorList>
            <consortium name="The Broad Institute Genomics Platform"/>
            <consortium name="The Broad Institute Genome Sequencing Center for Infectious Disease"/>
            <person name="Wu L."/>
            <person name="Ma J."/>
        </authorList>
    </citation>
    <scope>NUCLEOTIDE SEQUENCE [LARGE SCALE GENOMIC DNA]</scope>
    <source>
        <strain evidence="5">CCM 8911</strain>
    </source>
</reference>
<dbReference type="RefSeq" id="WP_164510620.1">
    <property type="nucleotide sequence ID" value="NZ_JBHTMO010000006.1"/>
</dbReference>
<organism evidence="4 5">
    <name type="scientific">Lacticaseibacillus jixianensis</name>
    <dbReference type="NCBI Taxonomy" id="2486012"/>
    <lineage>
        <taxon>Bacteria</taxon>
        <taxon>Bacillati</taxon>
        <taxon>Bacillota</taxon>
        <taxon>Bacilli</taxon>
        <taxon>Lactobacillales</taxon>
        <taxon>Lactobacillaceae</taxon>
        <taxon>Lacticaseibacillus</taxon>
    </lineage>
</organism>
<dbReference type="Pfam" id="PF17677">
    <property type="entry name" value="Glyco_hydro38C2"/>
    <property type="match status" value="1"/>
</dbReference>
<feature type="domain" description="Glycosyl hydrolase family 38 C-terminal" evidence="2">
    <location>
        <begin position="91"/>
        <end position="293"/>
    </location>
</feature>